<organism evidence="6 7">
    <name type="scientific">Providencia sneebia DSM 19967</name>
    <dbReference type="NCBI Taxonomy" id="1141660"/>
    <lineage>
        <taxon>Bacteria</taxon>
        <taxon>Pseudomonadati</taxon>
        <taxon>Pseudomonadota</taxon>
        <taxon>Gammaproteobacteria</taxon>
        <taxon>Enterobacterales</taxon>
        <taxon>Morganellaceae</taxon>
        <taxon>Providencia</taxon>
    </lineage>
</organism>
<evidence type="ECO:0000256" key="2">
    <source>
        <dbReference type="PROSITE-ProRule" id="PRU01091"/>
    </source>
</evidence>
<evidence type="ECO:0000313" key="6">
    <source>
        <dbReference type="EMBL" id="EKT60091.1"/>
    </source>
</evidence>
<feature type="region of interest" description="Disordered" evidence="3">
    <location>
        <begin position="133"/>
        <end position="152"/>
    </location>
</feature>
<reference evidence="6 7" key="1">
    <citation type="journal article" date="2012" name="BMC Genomics">
        <title>Comparative genomics of bacteria in the genus Providencia isolated from wild Drosophila melanogaster.</title>
        <authorList>
            <person name="Galac M.R."/>
            <person name="Lazzaro B.P."/>
        </authorList>
    </citation>
    <scope>NUCLEOTIDE SEQUENCE [LARGE SCALE GENOMIC DNA]</scope>
    <source>
        <strain evidence="6 7">DSM 19967</strain>
    </source>
</reference>
<evidence type="ECO:0000256" key="3">
    <source>
        <dbReference type="SAM" id="MobiDB-lite"/>
    </source>
</evidence>
<dbReference type="AlphaFoldDB" id="K8WJE9"/>
<dbReference type="SMART" id="SM00862">
    <property type="entry name" value="Trans_reg_C"/>
    <property type="match status" value="1"/>
</dbReference>
<dbReference type="SUPFAM" id="SSF46894">
    <property type="entry name" value="C-terminal effector domain of the bipartite response regulators"/>
    <property type="match status" value="1"/>
</dbReference>
<sequence length="230" mass="26347">MKYIINHQITFSNEDRTLSLLNDIENTIVLSAPASRLLLTLIINKNVPLTREYLLKTVWVEYGFTASGSNLNNYISELRKSLTYLDANFMGIITIPKVGFQFTAHIETSISEKNNLDNLDTLHASLSILAPHDDKEKNKNDTDNPNVKSSITNRKNSGHYKFFIEKNNISIIMFSIPLIIIFIFTFIIPHHKIKNENSRFIFSTGNCNIYLLDDFSTLSNEEIITKVEKN</sequence>
<dbReference type="EMBL" id="AKKN01000005">
    <property type="protein sequence ID" value="EKT60091.1"/>
    <property type="molecule type" value="Genomic_DNA"/>
</dbReference>
<feature type="domain" description="OmpR/PhoB-type" evidence="5">
    <location>
        <begin position="1"/>
        <end position="104"/>
    </location>
</feature>
<dbReference type="Proteomes" id="UP000010290">
    <property type="component" value="Chromosome"/>
</dbReference>
<evidence type="ECO:0000256" key="4">
    <source>
        <dbReference type="SAM" id="Phobius"/>
    </source>
</evidence>
<protein>
    <recommendedName>
        <fullName evidence="5">OmpR/PhoB-type domain-containing protein</fullName>
    </recommendedName>
</protein>
<dbReference type="GO" id="GO:0006355">
    <property type="term" value="P:regulation of DNA-templated transcription"/>
    <property type="evidence" value="ECO:0007669"/>
    <property type="project" value="InterPro"/>
</dbReference>
<dbReference type="RefSeq" id="WP_008914798.1">
    <property type="nucleotide sequence ID" value="NZ_CM001773.1"/>
</dbReference>
<dbReference type="Gene3D" id="1.10.10.10">
    <property type="entry name" value="Winged helix-like DNA-binding domain superfamily/Winged helix DNA-binding domain"/>
    <property type="match status" value="1"/>
</dbReference>
<comment type="caution">
    <text evidence="6">The sequence shown here is derived from an EMBL/GenBank/DDBJ whole genome shotgun (WGS) entry which is preliminary data.</text>
</comment>
<dbReference type="InterPro" id="IPR016032">
    <property type="entry name" value="Sig_transdc_resp-reg_C-effctor"/>
</dbReference>
<dbReference type="InterPro" id="IPR001867">
    <property type="entry name" value="OmpR/PhoB-type_DNA-bd"/>
</dbReference>
<feature type="compositionally biased region" description="Basic and acidic residues" evidence="3">
    <location>
        <begin position="133"/>
        <end position="142"/>
    </location>
</feature>
<gene>
    <name evidence="6" type="ORF">OO7_04669</name>
</gene>
<keyword evidence="4" id="KW-0472">Membrane</keyword>
<keyword evidence="7" id="KW-1185">Reference proteome</keyword>
<evidence type="ECO:0000256" key="1">
    <source>
        <dbReference type="ARBA" id="ARBA00023125"/>
    </source>
</evidence>
<dbReference type="PROSITE" id="PS51755">
    <property type="entry name" value="OMPR_PHOB"/>
    <property type="match status" value="1"/>
</dbReference>
<keyword evidence="4" id="KW-0812">Transmembrane</keyword>
<feature type="transmembrane region" description="Helical" evidence="4">
    <location>
        <begin position="169"/>
        <end position="189"/>
    </location>
</feature>
<accession>K8WJE9</accession>
<dbReference type="GO" id="GO:0000160">
    <property type="term" value="P:phosphorelay signal transduction system"/>
    <property type="evidence" value="ECO:0007669"/>
    <property type="project" value="InterPro"/>
</dbReference>
<name>K8WJE9_9GAMM</name>
<dbReference type="CDD" id="cd00383">
    <property type="entry name" value="trans_reg_C"/>
    <property type="match status" value="1"/>
</dbReference>
<dbReference type="InterPro" id="IPR036388">
    <property type="entry name" value="WH-like_DNA-bd_sf"/>
</dbReference>
<dbReference type="GO" id="GO:0003677">
    <property type="term" value="F:DNA binding"/>
    <property type="evidence" value="ECO:0007669"/>
    <property type="project" value="UniProtKB-UniRule"/>
</dbReference>
<dbReference type="HOGENOM" id="CLU_075545_1_0_6"/>
<dbReference type="PATRIC" id="fig|1141660.3.peg.946"/>
<feature type="DNA-binding region" description="OmpR/PhoB-type" evidence="2">
    <location>
        <begin position="1"/>
        <end position="104"/>
    </location>
</feature>
<proteinExistence type="predicted"/>
<keyword evidence="4" id="KW-1133">Transmembrane helix</keyword>
<evidence type="ECO:0000259" key="5">
    <source>
        <dbReference type="PROSITE" id="PS51755"/>
    </source>
</evidence>
<dbReference type="Pfam" id="PF00486">
    <property type="entry name" value="Trans_reg_C"/>
    <property type="match status" value="1"/>
</dbReference>
<keyword evidence="1 2" id="KW-0238">DNA-binding</keyword>
<dbReference type="OrthoDB" id="6591689at2"/>
<evidence type="ECO:0000313" key="7">
    <source>
        <dbReference type="Proteomes" id="UP000010290"/>
    </source>
</evidence>